<reference evidence="1 2" key="1">
    <citation type="journal article" date="2018" name="J. Microbiol.">
        <title>Leifsonia flava sp. nov., a novel actinobacterium isolated from the rhizosphere of Aquilegia viridiflora.</title>
        <authorList>
            <person name="Cai Y."/>
            <person name="Tao W.Z."/>
            <person name="Ma Y.J."/>
            <person name="Cheng J."/>
            <person name="Zhang M.Y."/>
            <person name="Zhang Y.X."/>
        </authorList>
    </citation>
    <scope>NUCLEOTIDE SEQUENCE [LARGE SCALE GENOMIC DNA]</scope>
    <source>
        <strain evidence="1 2">SYP-B2174</strain>
    </source>
</reference>
<keyword evidence="2" id="KW-1185">Reference proteome</keyword>
<evidence type="ECO:0000313" key="2">
    <source>
        <dbReference type="Proteomes" id="UP000298127"/>
    </source>
</evidence>
<accession>A0A4Y9QSY7</accession>
<name>A0A4Y9QSY7_9MICO</name>
<sequence length="183" mass="21210">MRDYRPGQWVTLDARTARKEFRELMREMPSRIDELQNLLKKYGLELGADAASLQRLNDWFLSNITADREGIYPTKEWRSVALDIGLFIGEHARRERPTLRWEIVSTGPSFVDYRRHVLSGFTNVPYTKYRFSPSNAVFVYALNAIAGDEDEIVLVGDMPMSFTHRPLDRDELPKLMSGLLERA</sequence>
<dbReference type="AlphaFoldDB" id="A0A4Y9QSY7"/>
<organism evidence="1 2">
    <name type="scientific">Orlajensenia leifsoniae</name>
    <dbReference type="NCBI Taxonomy" id="2561933"/>
    <lineage>
        <taxon>Bacteria</taxon>
        <taxon>Bacillati</taxon>
        <taxon>Actinomycetota</taxon>
        <taxon>Actinomycetes</taxon>
        <taxon>Micrococcales</taxon>
        <taxon>Microbacteriaceae</taxon>
        <taxon>Orlajensenia</taxon>
    </lineage>
</organism>
<dbReference type="RefSeq" id="WP_135121233.1">
    <property type="nucleotide sequence ID" value="NZ_SPQZ01000006.1"/>
</dbReference>
<dbReference type="Proteomes" id="UP000298127">
    <property type="component" value="Unassembled WGS sequence"/>
</dbReference>
<dbReference type="EMBL" id="SPQZ01000006">
    <property type="protein sequence ID" value="TFV95287.1"/>
    <property type="molecule type" value="Genomic_DNA"/>
</dbReference>
<comment type="caution">
    <text evidence="1">The sequence shown here is derived from an EMBL/GenBank/DDBJ whole genome shotgun (WGS) entry which is preliminary data.</text>
</comment>
<protein>
    <submittedName>
        <fullName evidence="1">Uncharacterized protein</fullName>
    </submittedName>
</protein>
<gene>
    <name evidence="1" type="ORF">E4M00_14635</name>
</gene>
<evidence type="ECO:0000313" key="1">
    <source>
        <dbReference type="EMBL" id="TFV95287.1"/>
    </source>
</evidence>
<proteinExistence type="predicted"/>